<evidence type="ECO:0000256" key="1">
    <source>
        <dbReference type="SAM" id="Phobius"/>
    </source>
</evidence>
<evidence type="ECO:0000313" key="3">
    <source>
        <dbReference type="EMBL" id="NKY32410.1"/>
    </source>
</evidence>
<feature type="transmembrane region" description="Helical" evidence="1">
    <location>
        <begin position="16"/>
        <end position="44"/>
    </location>
</feature>
<feature type="domain" description="DUF7144" evidence="2">
    <location>
        <begin position="23"/>
        <end position="133"/>
    </location>
</feature>
<proteinExistence type="predicted"/>
<protein>
    <recommendedName>
        <fullName evidence="2">DUF7144 domain-containing protein</fullName>
    </recommendedName>
</protein>
<sequence>MTHTTGSLRNPVSQGVAAVTSIGVAVLLLTVGVLSIFAGGSAVAADDLFVEGPAYLYQLDTTTWGWVHIVVGALIVIAAVGLLAGAVWARVTAVFLAALSIVGNFLWLPYYPWWSILVIALDVVVIWAVTTWTPDRR</sequence>
<keyword evidence="1" id="KW-1133">Transmembrane helix</keyword>
<dbReference type="Proteomes" id="UP000565715">
    <property type="component" value="Unassembled WGS sequence"/>
</dbReference>
<feature type="transmembrane region" description="Helical" evidence="1">
    <location>
        <begin position="113"/>
        <end position="132"/>
    </location>
</feature>
<keyword evidence="4" id="KW-1185">Reference proteome</keyword>
<keyword evidence="1" id="KW-0812">Transmembrane</keyword>
<dbReference type="RefSeq" id="WP_068036632.1">
    <property type="nucleotide sequence ID" value="NZ_JAAXOO010000001.1"/>
</dbReference>
<dbReference type="Pfam" id="PF23636">
    <property type="entry name" value="DUF7144"/>
    <property type="match status" value="1"/>
</dbReference>
<evidence type="ECO:0000259" key="2">
    <source>
        <dbReference type="Pfam" id="PF23636"/>
    </source>
</evidence>
<name>A0A846XCA4_9NOCA</name>
<feature type="transmembrane region" description="Helical" evidence="1">
    <location>
        <begin position="91"/>
        <end position="107"/>
    </location>
</feature>
<gene>
    <name evidence="3" type="ORF">HGA13_04880</name>
</gene>
<keyword evidence="1" id="KW-0472">Membrane</keyword>
<feature type="transmembrane region" description="Helical" evidence="1">
    <location>
        <begin position="64"/>
        <end position="84"/>
    </location>
</feature>
<accession>A0A846XCA4</accession>
<dbReference type="InterPro" id="IPR055568">
    <property type="entry name" value="DUF7144"/>
</dbReference>
<reference evidence="3 4" key="1">
    <citation type="submission" date="2020-04" db="EMBL/GenBank/DDBJ databases">
        <title>MicrobeNet Type strains.</title>
        <authorList>
            <person name="Nicholson A.C."/>
        </authorList>
    </citation>
    <scope>NUCLEOTIDE SEQUENCE [LARGE SCALE GENOMIC DNA]</scope>
    <source>
        <strain evidence="3 4">DSM 45078</strain>
    </source>
</reference>
<dbReference type="AlphaFoldDB" id="A0A846XCA4"/>
<organism evidence="3 4">
    <name type="scientific">Nocardia speluncae</name>
    <dbReference type="NCBI Taxonomy" id="419477"/>
    <lineage>
        <taxon>Bacteria</taxon>
        <taxon>Bacillati</taxon>
        <taxon>Actinomycetota</taxon>
        <taxon>Actinomycetes</taxon>
        <taxon>Mycobacteriales</taxon>
        <taxon>Nocardiaceae</taxon>
        <taxon>Nocardia</taxon>
    </lineage>
</organism>
<evidence type="ECO:0000313" key="4">
    <source>
        <dbReference type="Proteomes" id="UP000565715"/>
    </source>
</evidence>
<comment type="caution">
    <text evidence="3">The sequence shown here is derived from an EMBL/GenBank/DDBJ whole genome shotgun (WGS) entry which is preliminary data.</text>
</comment>
<dbReference type="EMBL" id="JAAXOO010000001">
    <property type="protein sequence ID" value="NKY32410.1"/>
    <property type="molecule type" value="Genomic_DNA"/>
</dbReference>